<dbReference type="InterPro" id="IPR017938">
    <property type="entry name" value="Riboflavin_synthase-like_b-brl"/>
</dbReference>
<dbReference type="PANTHER" id="PTHR30157">
    <property type="entry name" value="FERRIC REDUCTASE, NADPH-DEPENDENT"/>
    <property type="match status" value="1"/>
</dbReference>
<dbReference type="eggNOG" id="COG2375">
    <property type="taxonomic scope" value="Bacteria"/>
</dbReference>
<dbReference type="Proteomes" id="UP000006281">
    <property type="component" value="Chromosome"/>
</dbReference>
<evidence type="ECO:0000313" key="2">
    <source>
        <dbReference type="EMBL" id="CCH31772.1"/>
    </source>
</evidence>
<dbReference type="AlphaFoldDB" id="K0K2G6"/>
<dbReference type="RefSeq" id="WP_015101884.1">
    <property type="nucleotide sequence ID" value="NC_019673.1"/>
</dbReference>
<keyword evidence="3" id="KW-1185">Reference proteome</keyword>
<dbReference type="InterPro" id="IPR039374">
    <property type="entry name" value="SIP_fam"/>
</dbReference>
<dbReference type="EMBL" id="HE804045">
    <property type="protein sequence ID" value="CCH31772.1"/>
    <property type="molecule type" value="Genomic_DNA"/>
</dbReference>
<dbReference type="PATRIC" id="fig|1179773.3.peg.4500"/>
<dbReference type="InterPro" id="IPR007037">
    <property type="entry name" value="SIP_rossman_dom"/>
</dbReference>
<proteinExistence type="predicted"/>
<protein>
    <submittedName>
        <fullName evidence="2">Siderophore-interacting protein</fullName>
    </submittedName>
</protein>
<dbReference type="CDD" id="cd06193">
    <property type="entry name" value="siderophore_interacting"/>
    <property type="match status" value="1"/>
</dbReference>
<dbReference type="BioCyc" id="SESP1179773:BN6_RS21750-MONOMER"/>
<dbReference type="HOGENOM" id="CLU_040923_2_1_11"/>
<dbReference type="PROSITE" id="PS51384">
    <property type="entry name" value="FAD_FR"/>
    <property type="match status" value="1"/>
</dbReference>
<dbReference type="InterPro" id="IPR039261">
    <property type="entry name" value="FNR_nucleotide-bd"/>
</dbReference>
<dbReference type="SUPFAM" id="SSF63380">
    <property type="entry name" value="Riboflavin synthase domain-like"/>
    <property type="match status" value="1"/>
</dbReference>
<gene>
    <name evidence="2" type="ordered locus">BN6_44920</name>
</gene>
<dbReference type="GO" id="GO:0016491">
    <property type="term" value="F:oxidoreductase activity"/>
    <property type="evidence" value="ECO:0007669"/>
    <property type="project" value="InterPro"/>
</dbReference>
<dbReference type="PANTHER" id="PTHR30157:SF0">
    <property type="entry name" value="NADPH-DEPENDENT FERRIC-CHELATE REDUCTASE"/>
    <property type="match status" value="1"/>
</dbReference>
<dbReference type="Gene3D" id="2.40.30.10">
    <property type="entry name" value="Translation factors"/>
    <property type="match status" value="1"/>
</dbReference>
<feature type="domain" description="FAD-binding FR-type" evidence="1">
    <location>
        <begin position="13"/>
        <end position="141"/>
    </location>
</feature>
<dbReference type="STRING" id="1179773.BN6_44920"/>
<name>K0K2G6_SACES</name>
<dbReference type="InterPro" id="IPR013113">
    <property type="entry name" value="SIP_FAD-bd"/>
</dbReference>
<dbReference type="OrthoDB" id="3291337at2"/>
<dbReference type="Pfam" id="PF08021">
    <property type="entry name" value="FAD_binding_9"/>
    <property type="match status" value="1"/>
</dbReference>
<reference evidence="2 3" key="1">
    <citation type="journal article" date="2012" name="BMC Genomics">
        <title>Complete genome sequence of Saccharothrix espanaensis DSM 44229T and comparison to the other completely sequenced Pseudonocardiaceae.</title>
        <authorList>
            <person name="Strobel T."/>
            <person name="Al-Dilaimi A."/>
            <person name="Blom J."/>
            <person name="Gessner A."/>
            <person name="Kalinowski J."/>
            <person name="Luzhetska M."/>
            <person name="Puhler A."/>
            <person name="Szczepanowski R."/>
            <person name="Bechthold A."/>
            <person name="Ruckert C."/>
        </authorList>
    </citation>
    <scope>NUCLEOTIDE SEQUENCE [LARGE SCALE GENOMIC DNA]</scope>
    <source>
        <strain evidence="3">ATCC 51144 / DSM 44229 / JCM 9112 / NBRC 15066 / NRRL 15764</strain>
    </source>
</reference>
<dbReference type="Gene3D" id="3.40.50.80">
    <property type="entry name" value="Nucleotide-binding domain of ferredoxin-NADP reductase (FNR) module"/>
    <property type="match status" value="1"/>
</dbReference>
<dbReference type="KEGG" id="sesp:BN6_44920"/>
<evidence type="ECO:0000313" key="3">
    <source>
        <dbReference type="Proteomes" id="UP000006281"/>
    </source>
</evidence>
<evidence type="ECO:0000259" key="1">
    <source>
        <dbReference type="PROSITE" id="PS51384"/>
    </source>
</evidence>
<sequence>MSVTTTEVEVEPFRHFDAEVLAVRSVGASLVRVTFGGEGLRDITTSGPDQRIKVFLPRPGEVVPDVPRGPDWYARYRELAEAERPIMRTYTIRAARDGEIDVDFVRHGDTGPASRWAGVVTPGDRAVLLAPDRRYPGYRAGERIGADYVPPADTGWQVVVGDETALPAISNIVEALPADAAAQVFLEVPAEGDRVDWALPAGVSVTWLVRGSGASALSAAVRAAVLPDGPGYVWLAGESSLVRELRRHFVTDLGVDRKRVCFGGYWRVGRSEDTAHEPDED</sequence>
<dbReference type="Pfam" id="PF04954">
    <property type="entry name" value="SIP"/>
    <property type="match status" value="1"/>
</dbReference>
<dbReference type="InterPro" id="IPR017927">
    <property type="entry name" value="FAD-bd_FR_type"/>
</dbReference>
<accession>K0K2G6</accession>
<organism evidence="2 3">
    <name type="scientific">Saccharothrix espanaensis (strain ATCC 51144 / DSM 44229 / JCM 9112 / NBRC 15066 / NRRL 15764)</name>
    <dbReference type="NCBI Taxonomy" id="1179773"/>
    <lineage>
        <taxon>Bacteria</taxon>
        <taxon>Bacillati</taxon>
        <taxon>Actinomycetota</taxon>
        <taxon>Actinomycetes</taxon>
        <taxon>Pseudonocardiales</taxon>
        <taxon>Pseudonocardiaceae</taxon>
        <taxon>Saccharothrix</taxon>
    </lineage>
</organism>